<accession>A0ABT6ETP5</accession>
<protein>
    <submittedName>
        <fullName evidence="1">Uncharacterized protein</fullName>
    </submittedName>
</protein>
<feature type="non-terminal residue" evidence="1">
    <location>
        <position position="1"/>
    </location>
</feature>
<name>A0ABT6ETP5_9PAST</name>
<proteinExistence type="predicted"/>
<comment type="caution">
    <text evidence="1">The sequence shown here is derived from an EMBL/GenBank/DDBJ whole genome shotgun (WGS) entry which is preliminary data.</text>
</comment>
<dbReference type="Proteomes" id="UP001216057">
    <property type="component" value="Unassembled WGS sequence"/>
</dbReference>
<keyword evidence="2" id="KW-1185">Reference proteome</keyword>
<evidence type="ECO:0000313" key="2">
    <source>
        <dbReference type="Proteomes" id="UP001216057"/>
    </source>
</evidence>
<reference evidence="1 2" key="1">
    <citation type="submission" date="2023-03" db="EMBL/GenBank/DDBJ databases">
        <title>Classification of Bisgaard taxon 6 and taxon 10 as Exercitatus varius gen. nov., spec. nov.</title>
        <authorList>
            <person name="Christensen H."/>
        </authorList>
    </citation>
    <scope>NUCLEOTIDE SEQUENCE [LARGE SCALE GENOMIC DNA]</scope>
    <source>
        <strain evidence="1 2">23350_01</strain>
    </source>
</reference>
<evidence type="ECO:0000313" key="1">
    <source>
        <dbReference type="EMBL" id="MDG2946918.1"/>
    </source>
</evidence>
<dbReference type="EMBL" id="JARQTX010000023">
    <property type="protein sequence ID" value="MDG2946918.1"/>
    <property type="molecule type" value="Genomic_DNA"/>
</dbReference>
<dbReference type="RefSeq" id="WP_317486309.1">
    <property type="nucleotide sequence ID" value="NZ_JARQTX010000023.1"/>
</dbReference>
<gene>
    <name evidence="1" type="ORF">P7M32_10870</name>
</gene>
<sequence length="73" mass="8470">QFDFRIGLGFKIILRQQWNSLDGFFLHGAIRAAENPPAFLRRFMLDACFVFIPDQLVKFCFLAEIFSLNKGRG</sequence>
<organism evidence="1 2">
    <name type="scientific">Exercitatus varius</name>
    <dbReference type="NCBI Taxonomy" id="67857"/>
    <lineage>
        <taxon>Bacteria</taxon>
        <taxon>Pseudomonadati</taxon>
        <taxon>Pseudomonadota</taxon>
        <taxon>Gammaproteobacteria</taxon>
        <taxon>Pasteurellales</taxon>
        <taxon>Pasteurellaceae</taxon>
        <taxon>Exercitatus</taxon>
    </lineage>
</organism>